<evidence type="ECO:0000313" key="2">
    <source>
        <dbReference type="EMBL" id="MFC3977279.1"/>
    </source>
</evidence>
<sequence length="99" mass="11268">MMNTIKNRVPLLVFILTVFAAFAFNMPNNSPFQNEFGSPDGSEWYDVTSAQLGQDYLCVEDEEAQHCTYDQPSSTMSNPIGDIERRFVLLNEDLEPIEL</sequence>
<gene>
    <name evidence="2" type="ORF">ACFOUP_12910</name>
</gene>
<dbReference type="Proteomes" id="UP001595766">
    <property type="component" value="Unassembled WGS sequence"/>
</dbReference>
<keyword evidence="3" id="KW-1185">Reference proteome</keyword>
<evidence type="ECO:0000313" key="3">
    <source>
        <dbReference type="Proteomes" id="UP001595766"/>
    </source>
</evidence>
<name>A0ABV8ELU6_9BACT</name>
<protein>
    <submittedName>
        <fullName evidence="2">Uncharacterized protein</fullName>
    </submittedName>
</protein>
<evidence type="ECO:0000256" key="1">
    <source>
        <dbReference type="SAM" id="SignalP"/>
    </source>
</evidence>
<feature type="chain" id="PRO_5045770166" evidence="1">
    <location>
        <begin position="24"/>
        <end position="99"/>
    </location>
</feature>
<proteinExistence type="predicted"/>
<reference evidence="3" key="1">
    <citation type="journal article" date="2019" name="Int. J. Syst. Evol. Microbiol.">
        <title>The Global Catalogue of Microorganisms (GCM) 10K type strain sequencing project: providing services to taxonomists for standard genome sequencing and annotation.</title>
        <authorList>
            <consortium name="The Broad Institute Genomics Platform"/>
            <consortium name="The Broad Institute Genome Sequencing Center for Infectious Disease"/>
            <person name="Wu L."/>
            <person name="Ma J."/>
        </authorList>
    </citation>
    <scope>NUCLEOTIDE SEQUENCE [LARGE SCALE GENOMIC DNA]</scope>
    <source>
        <strain evidence="3">CECT 8551</strain>
    </source>
</reference>
<dbReference type="EMBL" id="JBHSAV010000053">
    <property type="protein sequence ID" value="MFC3977279.1"/>
    <property type="molecule type" value="Genomic_DNA"/>
</dbReference>
<accession>A0ABV8ELU6</accession>
<dbReference type="RefSeq" id="WP_241291971.1">
    <property type="nucleotide sequence ID" value="NZ_JAKZGR010000002.1"/>
</dbReference>
<feature type="signal peptide" evidence="1">
    <location>
        <begin position="1"/>
        <end position="23"/>
    </location>
</feature>
<comment type="caution">
    <text evidence="2">The sequence shown here is derived from an EMBL/GenBank/DDBJ whole genome shotgun (WGS) entry which is preliminary data.</text>
</comment>
<keyword evidence="1" id="KW-0732">Signal</keyword>
<organism evidence="2 3">
    <name type="scientific">Belliella kenyensis</name>
    <dbReference type="NCBI Taxonomy" id="1472724"/>
    <lineage>
        <taxon>Bacteria</taxon>
        <taxon>Pseudomonadati</taxon>
        <taxon>Bacteroidota</taxon>
        <taxon>Cytophagia</taxon>
        <taxon>Cytophagales</taxon>
        <taxon>Cyclobacteriaceae</taxon>
        <taxon>Belliella</taxon>
    </lineage>
</organism>